<dbReference type="AlphaFoldDB" id="A0A921IIB9"/>
<reference evidence="2" key="1">
    <citation type="journal article" date="2021" name="PeerJ">
        <title>Extensive microbial diversity within the chicken gut microbiome revealed by metagenomics and culture.</title>
        <authorList>
            <person name="Gilroy R."/>
            <person name="Ravi A."/>
            <person name="Getino M."/>
            <person name="Pursley I."/>
            <person name="Horton D.L."/>
            <person name="Alikhan N.F."/>
            <person name="Baker D."/>
            <person name="Gharbi K."/>
            <person name="Hall N."/>
            <person name="Watson M."/>
            <person name="Adriaenssens E.M."/>
            <person name="Foster-Nyarko E."/>
            <person name="Jarju S."/>
            <person name="Secka A."/>
            <person name="Antonio M."/>
            <person name="Oren A."/>
            <person name="Chaudhuri R.R."/>
            <person name="La Ragione R."/>
            <person name="Hildebrand F."/>
            <person name="Pallen M.J."/>
        </authorList>
    </citation>
    <scope>NUCLEOTIDE SEQUENCE</scope>
    <source>
        <strain evidence="2">ChiBcec21-2208</strain>
    </source>
</reference>
<evidence type="ECO:0000313" key="3">
    <source>
        <dbReference type="Proteomes" id="UP000782880"/>
    </source>
</evidence>
<protein>
    <submittedName>
        <fullName evidence="2">Uncharacterized protein</fullName>
    </submittedName>
</protein>
<sequence>MMGIRESLTLTWQDLDQSPLSLFTYCEEAMATKPNTNSSTARLWNANTQATYHRMMEKMQALYFDSLGLTFGDLEFEHFAAAVDAYVQQSKAKSKSGEVSDATKDKLCSILKSLSSFVHEKLPSYSDPCWGSIWNYHKTALPKRGSTGKKEELRQLREQEIAEIVKLPRSLQIREEIKFAKVLRKGLNGPDGVFIGGLLMLYLGLRPSECCGLTYRAIQPLTKNVKALYIYRALDTSNKSKNQLKTKNAYRVLPIPAELDSLLQERMQYIQKSHPKGRLEDFPIVNSPEDCTKFCTRKHFGDTIRNLLRSIRTNEESLVYASHLLEANKSVKEESPTAYLLRRHYATILSSVCLMTEEELQYLMGHDIRNADIRHFDLLDTDWLLHMYDKLNRRHIYTEPQSDLASSKDSLPENISEASIRFIDTDFQGGNPEFIIDIWNTCPADALTLSVKAESRTVKGTVLYEADYRPIAENLPPMIRFDSA</sequence>
<name>A0A921IIB9_9FIRM</name>
<dbReference type="GO" id="GO:0006310">
    <property type="term" value="P:DNA recombination"/>
    <property type="evidence" value="ECO:0007669"/>
    <property type="project" value="UniProtKB-KW"/>
</dbReference>
<dbReference type="SUPFAM" id="SSF56349">
    <property type="entry name" value="DNA breaking-rejoining enzymes"/>
    <property type="match status" value="1"/>
</dbReference>
<reference evidence="2" key="2">
    <citation type="submission" date="2021-09" db="EMBL/GenBank/DDBJ databases">
        <authorList>
            <person name="Gilroy R."/>
        </authorList>
    </citation>
    <scope>NUCLEOTIDE SEQUENCE</scope>
    <source>
        <strain evidence="2">ChiBcec21-2208</strain>
    </source>
</reference>
<feature type="non-terminal residue" evidence="2">
    <location>
        <position position="484"/>
    </location>
</feature>
<dbReference type="GO" id="GO:0003677">
    <property type="term" value="F:DNA binding"/>
    <property type="evidence" value="ECO:0007669"/>
    <property type="project" value="InterPro"/>
</dbReference>
<accession>A0A921IIB9</accession>
<dbReference type="InterPro" id="IPR011010">
    <property type="entry name" value="DNA_brk_join_enz"/>
</dbReference>
<evidence type="ECO:0000256" key="1">
    <source>
        <dbReference type="ARBA" id="ARBA00023172"/>
    </source>
</evidence>
<keyword evidence="1" id="KW-0233">DNA recombination</keyword>
<dbReference type="InterPro" id="IPR013762">
    <property type="entry name" value="Integrase-like_cat_sf"/>
</dbReference>
<dbReference type="EMBL" id="DYVE01000024">
    <property type="protein sequence ID" value="HJG27168.1"/>
    <property type="molecule type" value="Genomic_DNA"/>
</dbReference>
<evidence type="ECO:0000313" key="2">
    <source>
        <dbReference type="EMBL" id="HJG27168.1"/>
    </source>
</evidence>
<dbReference type="GO" id="GO:0015074">
    <property type="term" value="P:DNA integration"/>
    <property type="evidence" value="ECO:0007669"/>
    <property type="project" value="InterPro"/>
</dbReference>
<gene>
    <name evidence="2" type="ORF">K8V20_00765</name>
</gene>
<comment type="caution">
    <text evidence="2">The sequence shown here is derived from an EMBL/GenBank/DDBJ whole genome shotgun (WGS) entry which is preliminary data.</text>
</comment>
<dbReference type="Gene3D" id="1.10.443.10">
    <property type="entry name" value="Intergrase catalytic core"/>
    <property type="match status" value="1"/>
</dbReference>
<proteinExistence type="predicted"/>
<dbReference type="Proteomes" id="UP000782880">
    <property type="component" value="Unassembled WGS sequence"/>
</dbReference>
<organism evidence="2 3">
    <name type="scientific">Subdoligranulum variabile</name>
    <dbReference type="NCBI Taxonomy" id="214851"/>
    <lineage>
        <taxon>Bacteria</taxon>
        <taxon>Bacillati</taxon>
        <taxon>Bacillota</taxon>
        <taxon>Clostridia</taxon>
        <taxon>Eubacteriales</taxon>
        <taxon>Oscillospiraceae</taxon>
        <taxon>Subdoligranulum</taxon>
    </lineage>
</organism>